<accession>A0A2G3AJV0</accession>
<evidence type="ECO:0000313" key="3">
    <source>
        <dbReference type="Proteomes" id="UP000222542"/>
    </source>
</evidence>
<feature type="region of interest" description="Disordered" evidence="1">
    <location>
        <begin position="25"/>
        <end position="46"/>
    </location>
</feature>
<comment type="caution">
    <text evidence="2">The sequence shown here is derived from an EMBL/GenBank/DDBJ whole genome shotgun (WGS) entry which is preliminary data.</text>
</comment>
<dbReference type="EMBL" id="AYRZ02000001">
    <property type="protein sequence ID" value="PHT94502.1"/>
    <property type="molecule type" value="Genomic_DNA"/>
</dbReference>
<name>A0A2G3AJV0_CAPAN</name>
<organism evidence="2 3">
    <name type="scientific">Capsicum annuum</name>
    <name type="common">Capsicum pepper</name>
    <dbReference type="NCBI Taxonomy" id="4072"/>
    <lineage>
        <taxon>Eukaryota</taxon>
        <taxon>Viridiplantae</taxon>
        <taxon>Streptophyta</taxon>
        <taxon>Embryophyta</taxon>
        <taxon>Tracheophyta</taxon>
        <taxon>Spermatophyta</taxon>
        <taxon>Magnoliopsida</taxon>
        <taxon>eudicotyledons</taxon>
        <taxon>Gunneridae</taxon>
        <taxon>Pentapetalae</taxon>
        <taxon>asterids</taxon>
        <taxon>lamiids</taxon>
        <taxon>Solanales</taxon>
        <taxon>Solanaceae</taxon>
        <taxon>Solanoideae</taxon>
        <taxon>Capsiceae</taxon>
        <taxon>Capsicum</taxon>
    </lineage>
</organism>
<keyword evidence="3" id="KW-1185">Reference proteome</keyword>
<reference evidence="2 3" key="2">
    <citation type="journal article" date="2017" name="Genome Biol.">
        <title>New reference genome sequences of hot pepper reveal the massive evolution of plant disease-resistance genes by retroduplication.</title>
        <authorList>
            <person name="Kim S."/>
            <person name="Park J."/>
            <person name="Yeom S.I."/>
            <person name="Kim Y.M."/>
            <person name="Seo E."/>
            <person name="Kim K.T."/>
            <person name="Kim M.S."/>
            <person name="Lee J.M."/>
            <person name="Cheong K."/>
            <person name="Shin H.S."/>
            <person name="Kim S.B."/>
            <person name="Han K."/>
            <person name="Lee J."/>
            <person name="Park M."/>
            <person name="Lee H.A."/>
            <person name="Lee H.Y."/>
            <person name="Lee Y."/>
            <person name="Oh S."/>
            <person name="Lee J.H."/>
            <person name="Choi E."/>
            <person name="Choi E."/>
            <person name="Lee S.E."/>
            <person name="Jeon J."/>
            <person name="Kim H."/>
            <person name="Choi G."/>
            <person name="Song H."/>
            <person name="Lee J."/>
            <person name="Lee S.C."/>
            <person name="Kwon J.K."/>
            <person name="Lee H.Y."/>
            <person name="Koo N."/>
            <person name="Hong Y."/>
            <person name="Kim R.W."/>
            <person name="Kang W.H."/>
            <person name="Huh J.H."/>
            <person name="Kang B.C."/>
            <person name="Yang T.J."/>
            <person name="Lee Y.H."/>
            <person name="Bennetzen J.L."/>
            <person name="Choi D."/>
        </authorList>
    </citation>
    <scope>NUCLEOTIDE SEQUENCE [LARGE SCALE GENOMIC DNA]</scope>
    <source>
        <strain evidence="3">cv. CM334</strain>
    </source>
</reference>
<dbReference type="Proteomes" id="UP000222542">
    <property type="component" value="Unassembled WGS sequence"/>
</dbReference>
<gene>
    <name evidence="2" type="ORF">T459_02384</name>
</gene>
<evidence type="ECO:0000313" key="2">
    <source>
        <dbReference type="EMBL" id="PHT94502.1"/>
    </source>
</evidence>
<dbReference type="Gramene" id="PHT94502">
    <property type="protein sequence ID" value="PHT94502"/>
    <property type="gene ID" value="T459_02384"/>
</dbReference>
<reference evidence="2 3" key="1">
    <citation type="journal article" date="2014" name="Nat. Genet.">
        <title>Genome sequence of the hot pepper provides insights into the evolution of pungency in Capsicum species.</title>
        <authorList>
            <person name="Kim S."/>
            <person name="Park M."/>
            <person name="Yeom S.I."/>
            <person name="Kim Y.M."/>
            <person name="Lee J.M."/>
            <person name="Lee H.A."/>
            <person name="Seo E."/>
            <person name="Choi J."/>
            <person name="Cheong K."/>
            <person name="Kim K.T."/>
            <person name="Jung K."/>
            <person name="Lee G.W."/>
            <person name="Oh S.K."/>
            <person name="Bae C."/>
            <person name="Kim S.B."/>
            <person name="Lee H.Y."/>
            <person name="Kim S.Y."/>
            <person name="Kim M.S."/>
            <person name="Kang B.C."/>
            <person name="Jo Y.D."/>
            <person name="Yang H.B."/>
            <person name="Jeong H.J."/>
            <person name="Kang W.H."/>
            <person name="Kwon J.K."/>
            <person name="Shin C."/>
            <person name="Lim J.Y."/>
            <person name="Park J.H."/>
            <person name="Huh J.H."/>
            <person name="Kim J.S."/>
            <person name="Kim B.D."/>
            <person name="Cohen O."/>
            <person name="Paran I."/>
            <person name="Suh M.C."/>
            <person name="Lee S.B."/>
            <person name="Kim Y.K."/>
            <person name="Shin Y."/>
            <person name="Noh S.J."/>
            <person name="Park J."/>
            <person name="Seo Y.S."/>
            <person name="Kwon S.Y."/>
            <person name="Kim H.A."/>
            <person name="Park J.M."/>
            <person name="Kim H.J."/>
            <person name="Choi S.B."/>
            <person name="Bosland P.W."/>
            <person name="Reeves G."/>
            <person name="Jo S.H."/>
            <person name="Lee B.W."/>
            <person name="Cho H.T."/>
            <person name="Choi H.S."/>
            <person name="Lee M.S."/>
            <person name="Yu Y."/>
            <person name="Do Choi Y."/>
            <person name="Park B.S."/>
            <person name="van Deynze A."/>
            <person name="Ashrafi H."/>
            <person name="Hill T."/>
            <person name="Kim W.T."/>
            <person name="Pai H.S."/>
            <person name="Ahn H.K."/>
            <person name="Yeam I."/>
            <person name="Giovannoni J.J."/>
            <person name="Rose J.K."/>
            <person name="Sorensen I."/>
            <person name="Lee S.J."/>
            <person name="Kim R.W."/>
            <person name="Choi I.Y."/>
            <person name="Choi B.S."/>
            <person name="Lim J.S."/>
            <person name="Lee Y.H."/>
            <person name="Choi D."/>
        </authorList>
    </citation>
    <scope>NUCLEOTIDE SEQUENCE [LARGE SCALE GENOMIC DNA]</scope>
    <source>
        <strain evidence="3">cv. CM334</strain>
    </source>
</reference>
<evidence type="ECO:0000256" key="1">
    <source>
        <dbReference type="SAM" id="MobiDB-lite"/>
    </source>
</evidence>
<feature type="compositionally biased region" description="Polar residues" evidence="1">
    <location>
        <begin position="33"/>
        <end position="46"/>
    </location>
</feature>
<proteinExistence type="predicted"/>
<dbReference type="AlphaFoldDB" id="A0A2G3AJV0"/>
<sequence>MDRSRSELIQLVNSLKGSIDGLQLSQRGKDVPATSSAKDNGSQSGQGILGATLFLLIMGEFENLVV</sequence>
<protein>
    <submittedName>
        <fullName evidence="2">Uncharacterized protein</fullName>
    </submittedName>
</protein>